<evidence type="ECO:0000313" key="1">
    <source>
        <dbReference type="EMBL" id="MBF4693938.1"/>
    </source>
</evidence>
<keyword evidence="2" id="KW-1185">Reference proteome</keyword>
<proteinExistence type="predicted"/>
<reference evidence="1 2" key="1">
    <citation type="submission" date="2020-11" db="EMBL/GenBank/DDBJ databases">
        <title>Fusibacter basophilias sp. nov.</title>
        <authorList>
            <person name="Qiu D."/>
        </authorList>
    </citation>
    <scope>NUCLEOTIDE SEQUENCE [LARGE SCALE GENOMIC DNA]</scope>
    <source>
        <strain evidence="1 2">Q10-2</strain>
    </source>
</reference>
<dbReference type="RefSeq" id="WP_194702176.1">
    <property type="nucleotide sequence ID" value="NZ_JADKNH010000007.1"/>
</dbReference>
<name>A0ABR9ZU27_9FIRM</name>
<gene>
    <name evidence="1" type="ORF">ISU02_12525</name>
</gene>
<sequence length="342" mass="37456">MKLAYKLVPKGAGNGVVPLSLAFIDKKDIDSVGVSYREACQMVANNHKEDAISINVIDCDAITVTSDGIIADGAVVAFASADRGKINKDFGYMTVSEIPYSEKTIAEEPHMKQWNTPFYRGRRLHRGPNAEDRKPLESHNENMTMTGRMTNNNTGSEMMNVVDMTEILVPFFGQTEIIKDGNLLLGLAGPVISVGIGMIVRERQGRIFGWNYGAGKTAHNSGEFAKTVKSDYPALAADKKVLAEYILRALDINMVPGRDIGCSPAVLSLAKAYGKPIAFDNIEESAWVELESVGFSREKLEAPSKVMSRDEIIANADEIIPGMEDGIKYKASELVEKRFAEK</sequence>
<evidence type="ECO:0000313" key="2">
    <source>
        <dbReference type="Proteomes" id="UP000614200"/>
    </source>
</evidence>
<dbReference type="EMBL" id="JADKNH010000007">
    <property type="protein sequence ID" value="MBF4693938.1"/>
    <property type="molecule type" value="Genomic_DNA"/>
</dbReference>
<organism evidence="1 2">
    <name type="scientific">Fusibacter ferrireducens</name>
    <dbReference type="NCBI Taxonomy" id="2785058"/>
    <lineage>
        <taxon>Bacteria</taxon>
        <taxon>Bacillati</taxon>
        <taxon>Bacillota</taxon>
        <taxon>Clostridia</taxon>
        <taxon>Eubacteriales</taxon>
        <taxon>Eubacteriales Family XII. Incertae Sedis</taxon>
        <taxon>Fusibacter</taxon>
    </lineage>
</organism>
<protein>
    <submittedName>
        <fullName evidence="1">Uncharacterized protein</fullName>
    </submittedName>
</protein>
<accession>A0ABR9ZU27</accession>
<comment type="caution">
    <text evidence="1">The sequence shown here is derived from an EMBL/GenBank/DDBJ whole genome shotgun (WGS) entry which is preliminary data.</text>
</comment>
<dbReference type="Proteomes" id="UP000614200">
    <property type="component" value="Unassembled WGS sequence"/>
</dbReference>